<comment type="caution">
    <text evidence="1">The sequence shown here is derived from an EMBL/GenBank/DDBJ whole genome shotgun (WGS) entry which is preliminary data.</text>
</comment>
<gene>
    <name evidence="1" type="ORF">CLV36_102252</name>
</gene>
<proteinExistence type="predicted"/>
<sequence>MATFFEATTQKNKLSKLVSSHSDVHGIGVGYANPKTVPRSWHHRLCGEKYFFKVTCHFEG</sequence>
<dbReference type="Proteomes" id="UP000238836">
    <property type="component" value="Unassembled WGS sequence"/>
</dbReference>
<organism evidence="1 2">
    <name type="scientific">Laceyella sediminis</name>
    <dbReference type="NCBI Taxonomy" id="573074"/>
    <lineage>
        <taxon>Bacteria</taxon>
        <taxon>Bacillati</taxon>
        <taxon>Bacillota</taxon>
        <taxon>Bacilli</taxon>
        <taxon>Bacillales</taxon>
        <taxon>Thermoactinomycetaceae</taxon>
        <taxon>Laceyella</taxon>
    </lineage>
</organism>
<evidence type="ECO:0000313" key="2">
    <source>
        <dbReference type="Proteomes" id="UP000238836"/>
    </source>
</evidence>
<protein>
    <submittedName>
        <fullName evidence="1">Uncharacterized protein</fullName>
    </submittedName>
</protein>
<evidence type="ECO:0000313" key="1">
    <source>
        <dbReference type="EMBL" id="PRZ16542.1"/>
    </source>
</evidence>
<reference evidence="1 2" key="1">
    <citation type="submission" date="2018-03" db="EMBL/GenBank/DDBJ databases">
        <title>Genomic Encyclopedia of Archaeal and Bacterial Type Strains, Phase II (KMG-II): from individual species to whole genera.</title>
        <authorList>
            <person name="Goeker M."/>
        </authorList>
    </citation>
    <scope>NUCLEOTIDE SEQUENCE [LARGE SCALE GENOMIC DNA]</scope>
    <source>
        <strain evidence="1 2">RHA1</strain>
    </source>
</reference>
<keyword evidence="2" id="KW-1185">Reference proteome</keyword>
<accession>A0ABX5ESS1</accession>
<name>A0ABX5ESS1_9BACL</name>
<dbReference type="EMBL" id="PVTZ01000002">
    <property type="protein sequence ID" value="PRZ16542.1"/>
    <property type="molecule type" value="Genomic_DNA"/>
</dbReference>